<evidence type="ECO:0000259" key="4">
    <source>
        <dbReference type="Pfam" id="PF24466"/>
    </source>
</evidence>
<dbReference type="VEuPathDB" id="TriTrypDB:TCDM_04093"/>
<feature type="domain" description="DUF7578" evidence="4">
    <location>
        <begin position="109"/>
        <end position="171"/>
    </location>
</feature>
<dbReference type="InterPro" id="IPR046836">
    <property type="entry name" value="RHS_C"/>
</dbReference>
<dbReference type="VEuPathDB" id="TriTrypDB:C4B63_162g12"/>
<organism evidence="5 6">
    <name type="scientific">Trypanosoma cruzi</name>
    <dbReference type="NCBI Taxonomy" id="5693"/>
    <lineage>
        <taxon>Eukaryota</taxon>
        <taxon>Discoba</taxon>
        <taxon>Euglenozoa</taxon>
        <taxon>Kinetoplastea</taxon>
        <taxon>Metakinetoplastina</taxon>
        <taxon>Trypanosomatida</taxon>
        <taxon>Trypanosomatidae</taxon>
        <taxon>Trypanosoma</taxon>
        <taxon>Schizotrypanum</taxon>
    </lineage>
</organism>
<dbReference type="VEuPathDB" id="TriTrypDB:ECC02_012033"/>
<dbReference type="VEuPathDB" id="TriTrypDB:TcCL_ESM07242"/>
<protein>
    <submittedName>
        <fullName evidence="5">Putative retrotransposon hot spot protein (RHS)</fullName>
    </submittedName>
</protein>
<dbReference type="InterPro" id="IPR006518">
    <property type="entry name" value="Trypano_RHS"/>
</dbReference>
<sequence length="391" mass="44328">MTEFPLCRETKILLEAAYTLKEEGVFLLEHWRDFEGKDTVIPIAKGALDTALLYVRREETRRGAEDTAGRDEEERARREAEERARREQQIKFTFSTKIEDVLLRGRVHANNMKLNDFLTAELGGRGVVEANRNVLLEEFFGDPERYIGDEGLLNETKKLYNYVRMEIAARKEMSFCEDLRSLYNKGVHNLMKWSELAAEVKAGVHGITRDTLDAALVDVRNRTTTSAPMKLEGFYESVHNARWHHVVEVSGGEGMGMGVHEGKPQQSWTYMAVGQTVEKDDGVQQSGAPRPRLIVLTSDKGWPYSWEEDKPIVDCYVNCAVDRVWQIVKGDVTEWFSPGPGTYFTPHPRVMIGTPGIGKSVAAGSYLLYQLLHCDAEQLQVVFHCLGDVRV</sequence>
<dbReference type="VEuPathDB" id="TriTrypDB:C3747_170g73"/>
<dbReference type="InterPro" id="IPR056000">
    <property type="entry name" value="DUF7578"/>
</dbReference>
<dbReference type="Pfam" id="PF24466">
    <property type="entry name" value="DUF7578"/>
    <property type="match status" value="1"/>
</dbReference>
<feature type="domain" description="Retrotransposon hot spot protein,C-terminal" evidence="2">
    <location>
        <begin position="350"/>
        <end position="384"/>
    </location>
</feature>
<dbReference type="VEuPathDB" id="TriTrypDB:TcG_08424"/>
<dbReference type="Pfam" id="PF20445">
    <property type="entry name" value="RHS_N"/>
    <property type="match status" value="1"/>
</dbReference>
<dbReference type="VEuPathDB" id="TriTrypDB:TCSYLVIO_009272"/>
<evidence type="ECO:0000256" key="1">
    <source>
        <dbReference type="SAM" id="MobiDB-lite"/>
    </source>
</evidence>
<dbReference type="VEuPathDB" id="TriTrypDB:TcCL_NonESM12371"/>
<dbReference type="AlphaFoldDB" id="A0A2V2W5C1"/>
<dbReference type="NCBIfam" id="TIGR01631">
    <property type="entry name" value="Trypano_RHS"/>
    <property type="match status" value="1"/>
</dbReference>
<dbReference type="InterPro" id="IPR046835">
    <property type="entry name" value="RHS_N"/>
</dbReference>
<dbReference type="Proteomes" id="UP000246078">
    <property type="component" value="Unassembled WGS sequence"/>
</dbReference>
<dbReference type="Pfam" id="PF07999">
    <property type="entry name" value="RHSP"/>
    <property type="match status" value="1"/>
</dbReference>
<reference evidence="5 6" key="1">
    <citation type="journal article" date="2018" name="Microb. Genom.">
        <title>Expanding an expanded genome: long-read sequencing of Trypanosoma cruzi.</title>
        <authorList>
            <person name="Berna L."/>
            <person name="Rodriguez M."/>
            <person name="Chiribao M.L."/>
            <person name="Parodi-Talice A."/>
            <person name="Pita S."/>
            <person name="Rijo G."/>
            <person name="Alvarez-Valin F."/>
            <person name="Robello C."/>
        </authorList>
    </citation>
    <scope>NUCLEOTIDE SEQUENCE [LARGE SCALE GENOMIC DNA]</scope>
    <source>
        <strain evidence="5 6">TCC</strain>
    </source>
</reference>
<feature type="region of interest" description="Disordered" evidence="1">
    <location>
        <begin position="63"/>
        <end position="82"/>
    </location>
</feature>
<evidence type="ECO:0000259" key="3">
    <source>
        <dbReference type="Pfam" id="PF20445"/>
    </source>
</evidence>
<feature type="domain" description="Retrotransposon hot spot protein N-terminal" evidence="3">
    <location>
        <begin position="235"/>
        <end position="347"/>
    </location>
</feature>
<name>A0A2V2W5C1_TRYCR</name>
<evidence type="ECO:0000313" key="5">
    <source>
        <dbReference type="EMBL" id="PWV03731.1"/>
    </source>
</evidence>
<evidence type="ECO:0000259" key="2">
    <source>
        <dbReference type="Pfam" id="PF07999"/>
    </source>
</evidence>
<gene>
    <name evidence="5" type="ORF">C3747_170g73</name>
</gene>
<accession>A0A2V2W5C1</accession>
<dbReference type="EMBL" id="PRFC01000170">
    <property type="protein sequence ID" value="PWV03731.1"/>
    <property type="molecule type" value="Genomic_DNA"/>
</dbReference>
<proteinExistence type="predicted"/>
<comment type="caution">
    <text evidence="5">The sequence shown here is derived from an EMBL/GenBank/DDBJ whole genome shotgun (WGS) entry which is preliminary data.</text>
</comment>
<evidence type="ECO:0000313" key="6">
    <source>
        <dbReference type="Proteomes" id="UP000246078"/>
    </source>
</evidence>